<dbReference type="Proteomes" id="UP000279307">
    <property type="component" value="Chromosome 1"/>
</dbReference>
<feature type="region of interest" description="Disordered" evidence="2">
    <location>
        <begin position="407"/>
        <end position="460"/>
    </location>
</feature>
<accession>A0A3L8E363</accession>
<name>A0A3L8E363_OOCBI</name>
<feature type="non-terminal residue" evidence="3">
    <location>
        <position position="460"/>
    </location>
</feature>
<protein>
    <submittedName>
        <fullName evidence="3">Uncharacterized protein</fullName>
    </submittedName>
</protein>
<evidence type="ECO:0000256" key="2">
    <source>
        <dbReference type="SAM" id="MobiDB-lite"/>
    </source>
</evidence>
<comment type="caution">
    <text evidence="3">The sequence shown here is derived from an EMBL/GenBank/DDBJ whole genome shotgun (WGS) entry which is preliminary data.</text>
</comment>
<gene>
    <name evidence="3" type="ORF">DMN91_000970</name>
</gene>
<proteinExistence type="predicted"/>
<keyword evidence="1" id="KW-0175">Coiled coil</keyword>
<dbReference type="OrthoDB" id="8193822at2759"/>
<reference evidence="3" key="1">
    <citation type="journal article" date="2018" name="Genome Res.">
        <title>The genomic architecture and molecular evolution of ant odorant receptors.</title>
        <authorList>
            <person name="McKenzie S.K."/>
            <person name="Kronauer D.J.C."/>
        </authorList>
    </citation>
    <scope>NUCLEOTIDE SEQUENCE [LARGE SCALE GENOMIC DNA]</scope>
    <source>
        <strain evidence="3">Clonal line C1</strain>
    </source>
</reference>
<evidence type="ECO:0000313" key="3">
    <source>
        <dbReference type="EMBL" id="RLU27171.1"/>
    </source>
</evidence>
<dbReference type="AlphaFoldDB" id="A0A3L8E363"/>
<feature type="coiled-coil region" evidence="1">
    <location>
        <begin position="224"/>
        <end position="251"/>
    </location>
</feature>
<feature type="compositionally biased region" description="Basic and acidic residues" evidence="2">
    <location>
        <begin position="340"/>
        <end position="355"/>
    </location>
</feature>
<organism evidence="3">
    <name type="scientific">Ooceraea biroi</name>
    <name type="common">Clonal raider ant</name>
    <name type="synonym">Cerapachys biroi</name>
    <dbReference type="NCBI Taxonomy" id="2015173"/>
    <lineage>
        <taxon>Eukaryota</taxon>
        <taxon>Metazoa</taxon>
        <taxon>Ecdysozoa</taxon>
        <taxon>Arthropoda</taxon>
        <taxon>Hexapoda</taxon>
        <taxon>Insecta</taxon>
        <taxon>Pterygota</taxon>
        <taxon>Neoptera</taxon>
        <taxon>Endopterygota</taxon>
        <taxon>Hymenoptera</taxon>
        <taxon>Apocrita</taxon>
        <taxon>Aculeata</taxon>
        <taxon>Formicoidea</taxon>
        <taxon>Formicidae</taxon>
        <taxon>Dorylinae</taxon>
        <taxon>Ooceraea</taxon>
    </lineage>
</organism>
<sequence>MAQNPFATLKYAIEAVPFFDGSNISLSYFVEGCEEAKSMLPNEAESQFTKIVRTRVVGEARRTIQGQVFETIAQLTKYLKQIYGSSKNAYQLQGELGNIYQKIPDDFPISQAGILGNNFFVYTGSKIDYADGYLEMSDMKIPFFTSETIIVPPRSESAFYIRLQNLEVKIGYVPKITLTQGIHLGDTIADNVNGKAHLPIISTLDKEVEIRVPTLRMVPLNEYLDDLLADLSNEQSNKQKEEGNMETASIEDYDNGKQECFIKSSDNSLIEESDISGEGSFQTSPTDINYLGISEDYPPSIQYSCPVECDEGSYQFSLVTTSPIEEIKEGNIKRRKEINENKKLKENRNKEENNSSREGSFQTSPKDIDYLGIGEDYPPSIQYFCPVECNEGSYQTSLVTTSSIAENKEEKINKEDNKKEKVIKERKEIYGNEELKENKNIEPDKTSEIRKRKNKDGEVT</sequence>
<evidence type="ECO:0000256" key="1">
    <source>
        <dbReference type="SAM" id="Coils"/>
    </source>
</evidence>
<dbReference type="EMBL" id="QOIP01000001">
    <property type="protein sequence ID" value="RLU27171.1"/>
    <property type="molecule type" value="Genomic_DNA"/>
</dbReference>
<reference evidence="3" key="2">
    <citation type="submission" date="2018-07" db="EMBL/GenBank/DDBJ databases">
        <authorList>
            <person name="Mckenzie S.K."/>
            <person name="Kronauer D.J.C."/>
        </authorList>
    </citation>
    <scope>NUCLEOTIDE SEQUENCE</scope>
    <source>
        <strain evidence="3">Clonal line C1</strain>
    </source>
</reference>
<feature type="region of interest" description="Disordered" evidence="2">
    <location>
        <begin position="340"/>
        <end position="368"/>
    </location>
</feature>